<evidence type="ECO:0000256" key="4">
    <source>
        <dbReference type="ARBA" id="ARBA00022989"/>
    </source>
</evidence>
<evidence type="ECO:0000256" key="3">
    <source>
        <dbReference type="ARBA" id="ARBA00022748"/>
    </source>
</evidence>
<feature type="domain" description="ResB-like" evidence="8">
    <location>
        <begin position="41"/>
        <end position="169"/>
    </location>
</feature>
<keyword evidence="2 7" id="KW-0812">Transmembrane</keyword>
<feature type="transmembrane region" description="Helical" evidence="7">
    <location>
        <begin position="530"/>
        <end position="549"/>
    </location>
</feature>
<dbReference type="Proteomes" id="UP001335729">
    <property type="component" value="Unassembled WGS sequence"/>
</dbReference>
<comment type="subcellular location">
    <subcellularLocation>
        <location evidence="1">Membrane</location>
        <topology evidence="1">Multi-pass membrane protein</topology>
    </subcellularLocation>
</comment>
<keyword evidence="3" id="KW-0201">Cytochrome c-type biogenesis</keyword>
<gene>
    <name evidence="9" type="ORF">V1Y59_20220</name>
</gene>
<feature type="domain" description="ResB-like" evidence="8">
    <location>
        <begin position="232"/>
        <end position="597"/>
    </location>
</feature>
<evidence type="ECO:0000256" key="2">
    <source>
        <dbReference type="ARBA" id="ARBA00022692"/>
    </source>
</evidence>
<evidence type="ECO:0000256" key="6">
    <source>
        <dbReference type="SAM" id="MobiDB-lite"/>
    </source>
</evidence>
<reference evidence="9 10" key="1">
    <citation type="submission" date="2024-01" db="EMBL/GenBank/DDBJ databases">
        <title>Draft genome sequence of Gordonia sp. PKS22-38.</title>
        <authorList>
            <person name="Suphannarot A."/>
            <person name="Mingma R."/>
        </authorList>
    </citation>
    <scope>NUCLEOTIDE SEQUENCE [LARGE SCALE GENOMIC DNA]</scope>
    <source>
        <strain evidence="9 10">PKS22-38</strain>
    </source>
</reference>
<protein>
    <submittedName>
        <fullName evidence="9">Cytochrome c biogenesis protein ResB</fullName>
    </submittedName>
</protein>
<dbReference type="PANTHER" id="PTHR31566">
    <property type="entry name" value="CYTOCHROME C BIOGENESIS PROTEIN CCS1, CHLOROPLASTIC"/>
    <property type="match status" value="1"/>
</dbReference>
<evidence type="ECO:0000313" key="9">
    <source>
        <dbReference type="EMBL" id="MEE4025423.1"/>
    </source>
</evidence>
<dbReference type="InterPro" id="IPR023494">
    <property type="entry name" value="Cyt_c_bgen_Ccs1/CcsB/ResB"/>
</dbReference>
<evidence type="ECO:0000313" key="10">
    <source>
        <dbReference type="Proteomes" id="UP001335729"/>
    </source>
</evidence>
<dbReference type="Pfam" id="PF05140">
    <property type="entry name" value="ResB"/>
    <property type="match status" value="2"/>
</dbReference>
<evidence type="ECO:0000259" key="8">
    <source>
        <dbReference type="Pfam" id="PF05140"/>
    </source>
</evidence>
<evidence type="ECO:0000256" key="1">
    <source>
        <dbReference type="ARBA" id="ARBA00004141"/>
    </source>
</evidence>
<feature type="transmembrane region" description="Helical" evidence="7">
    <location>
        <begin position="98"/>
        <end position="119"/>
    </location>
</feature>
<sequence length="622" mass="67859">MTEVTTDSRGTVGAPGPRRPHWVRRRVLWPARNLWRSLTSMRTALILLFLLALAAIPGALLPQRPLNEQKTLEYIADRGWLGEWMDRLQLFDVFSSGWFTAIYVLLFISLVGCLTPRMIEHFHTLRAKPVAAPRNLSRLPRHITIEVDGEPEEIAERISGNLRGWRRVISIRPSAGSGATRSTGERPFAGSGATRSTGDGPSAGSGATRSTGERPSASSGATRSTGEGAPAESVIEVSAEKGYLREFGNLVFHFALLALLVSIALGKLYGYEGTRSLVADGEQGLCNTSTAVYDSFRAGNLVDGTDLSPFCIRIDDFEATFLPNGQPDMYTAQVRYAEGTPSADASTWPTSTVRVNEPLRVAGDRVYVLGNGFAPTFTVTFPNGESRTQTVPFVPDELQTMMSSGAARFDTPAGLYPNPDERRSHQIAVEGLFAPTANFHGTLLTSSSPEPNDPHVAIRIYEGDTGLDTGMPQNVYALDQSLIDQGRLQQRAQVNLGQGESHQLDDGTSVRFDGYQRWVSVQVSHDPAQIWVLVSSIVMLGGLLVSLLIRRRRIWARVVALPAADGTVSDNPAKRRTVVEIAGLARTDQAGWGEGFEDQARRLVIDPADPDAARTPRRTRRL</sequence>
<keyword evidence="10" id="KW-1185">Reference proteome</keyword>
<evidence type="ECO:0000256" key="7">
    <source>
        <dbReference type="SAM" id="Phobius"/>
    </source>
</evidence>
<feature type="compositionally biased region" description="Polar residues" evidence="6">
    <location>
        <begin position="193"/>
        <end position="210"/>
    </location>
</feature>
<comment type="caution">
    <text evidence="9">The sequence shown here is derived from an EMBL/GenBank/DDBJ whole genome shotgun (WGS) entry which is preliminary data.</text>
</comment>
<feature type="transmembrane region" description="Helical" evidence="7">
    <location>
        <begin position="44"/>
        <end position="61"/>
    </location>
</feature>
<organism evidence="9 10">
    <name type="scientific">Gordonia prachuapensis</name>
    <dbReference type="NCBI Taxonomy" id="3115651"/>
    <lineage>
        <taxon>Bacteria</taxon>
        <taxon>Bacillati</taxon>
        <taxon>Actinomycetota</taxon>
        <taxon>Actinomycetes</taxon>
        <taxon>Mycobacteriales</taxon>
        <taxon>Gordoniaceae</taxon>
        <taxon>Gordonia</taxon>
    </lineage>
</organism>
<evidence type="ECO:0000256" key="5">
    <source>
        <dbReference type="ARBA" id="ARBA00023136"/>
    </source>
</evidence>
<dbReference type="InterPro" id="IPR007816">
    <property type="entry name" value="ResB-like_domain"/>
</dbReference>
<feature type="region of interest" description="Disordered" evidence="6">
    <location>
        <begin position="174"/>
        <end position="231"/>
    </location>
</feature>
<keyword evidence="4 7" id="KW-1133">Transmembrane helix</keyword>
<feature type="transmembrane region" description="Helical" evidence="7">
    <location>
        <begin position="250"/>
        <end position="269"/>
    </location>
</feature>
<feature type="compositionally biased region" description="Polar residues" evidence="6">
    <location>
        <begin position="216"/>
        <end position="225"/>
    </location>
</feature>
<dbReference type="PANTHER" id="PTHR31566:SF0">
    <property type="entry name" value="CYTOCHROME C BIOGENESIS PROTEIN CCS1, CHLOROPLASTIC"/>
    <property type="match status" value="1"/>
</dbReference>
<proteinExistence type="predicted"/>
<dbReference type="EMBL" id="JAZDUE010000019">
    <property type="protein sequence ID" value="MEE4025423.1"/>
    <property type="molecule type" value="Genomic_DNA"/>
</dbReference>
<name>A0ABU7MYM5_9ACTN</name>
<accession>A0ABU7MYM5</accession>
<dbReference type="RefSeq" id="WP_330506835.1">
    <property type="nucleotide sequence ID" value="NZ_JAZDUE010000019.1"/>
</dbReference>
<keyword evidence="5 7" id="KW-0472">Membrane</keyword>